<evidence type="ECO:0000256" key="1">
    <source>
        <dbReference type="ARBA" id="ARBA00008857"/>
    </source>
</evidence>
<dbReference type="Pfam" id="PF00589">
    <property type="entry name" value="Phage_integrase"/>
    <property type="match status" value="1"/>
</dbReference>
<dbReference type="PANTHER" id="PTHR30349:SF64">
    <property type="entry name" value="PROPHAGE INTEGRASE INTD-RELATED"/>
    <property type="match status" value="1"/>
</dbReference>
<dbReference type="InterPro" id="IPR050090">
    <property type="entry name" value="Tyrosine_recombinase_XerCD"/>
</dbReference>
<dbReference type="Gene3D" id="1.10.443.10">
    <property type="entry name" value="Intergrase catalytic core"/>
    <property type="match status" value="1"/>
</dbReference>
<sequence>MRSKQTFGVRFLIKKSKAVDGKAPIYARLTVNGKELDIATRESINPSDWGGPKVLVAGRGTKAKTINDSLEELKSGLKNSYRELVAERKDLSAEAVKKRFLGEDRQHRYSLCEAITRHFEEAKKDRLAPGTIKNYYTTERKIQKFLYSQFHGADILLEKLNFEFVNGFYHYLINTPPEKPGDKICSHNGALKHIERLSKIINLVLKFGWLEKDPFALFQSSFTVNDIECLTDDELEVVSLKQFSTFRLQLVKDLFIFACYTGISYSDLMKLDQNSITTGMDGNKWVTYSRVKVKKKTVQTARIPLLPRALDVLNKYKNHPVAISRGKLFPCISNQKLNSYLKELADTCGIYKPLTFHIARHTFGTTVTLANGVPIETVSAMMLHSDLRMTQRYAKVVARKLNRDMTNLRDQLVAKAFKNALNTTTLSNQKKSLTPNKITANL</sequence>
<dbReference type="InterPro" id="IPR035386">
    <property type="entry name" value="Arm-DNA-bind_5"/>
</dbReference>
<dbReference type="GO" id="GO:0003677">
    <property type="term" value="F:DNA binding"/>
    <property type="evidence" value="ECO:0007669"/>
    <property type="project" value="UniProtKB-KW"/>
</dbReference>
<keyword evidence="7" id="KW-1185">Reference proteome</keyword>
<dbReference type="SUPFAM" id="SSF56349">
    <property type="entry name" value="DNA breaking-rejoining enzymes"/>
    <property type="match status" value="1"/>
</dbReference>
<feature type="domain" description="Tyr recombinase" evidence="5">
    <location>
        <begin position="225"/>
        <end position="407"/>
    </location>
</feature>
<evidence type="ECO:0000313" key="7">
    <source>
        <dbReference type="Proteomes" id="UP001319080"/>
    </source>
</evidence>
<dbReference type="Pfam" id="PF17293">
    <property type="entry name" value="Arm-DNA-bind_5"/>
    <property type="match status" value="1"/>
</dbReference>
<dbReference type="EMBL" id="JAHESE010000069">
    <property type="protein sequence ID" value="MBT1712434.1"/>
    <property type="molecule type" value="Genomic_DNA"/>
</dbReference>
<feature type="coiled-coil region" evidence="4">
    <location>
        <begin position="67"/>
        <end position="94"/>
    </location>
</feature>
<name>A0AAP2E500_9BACT</name>
<keyword evidence="4" id="KW-0175">Coiled coil</keyword>
<evidence type="ECO:0000256" key="4">
    <source>
        <dbReference type="SAM" id="Coils"/>
    </source>
</evidence>
<evidence type="ECO:0000256" key="3">
    <source>
        <dbReference type="ARBA" id="ARBA00023172"/>
    </source>
</evidence>
<dbReference type="GO" id="GO:0006310">
    <property type="term" value="P:DNA recombination"/>
    <property type="evidence" value="ECO:0007669"/>
    <property type="project" value="UniProtKB-KW"/>
</dbReference>
<dbReference type="InterPro" id="IPR013762">
    <property type="entry name" value="Integrase-like_cat_sf"/>
</dbReference>
<accession>A0AAP2E500</accession>
<proteinExistence type="inferred from homology"/>
<protein>
    <submittedName>
        <fullName evidence="6">Site-specific integrase</fullName>
    </submittedName>
</protein>
<dbReference type="InterPro" id="IPR002104">
    <property type="entry name" value="Integrase_catalytic"/>
</dbReference>
<dbReference type="Proteomes" id="UP001319080">
    <property type="component" value="Unassembled WGS sequence"/>
</dbReference>
<keyword evidence="2" id="KW-0238">DNA-binding</keyword>
<dbReference type="CDD" id="cd01185">
    <property type="entry name" value="INTN1_C_like"/>
    <property type="match status" value="1"/>
</dbReference>
<organism evidence="6 7">
    <name type="scientific">Dawidia cretensis</name>
    <dbReference type="NCBI Taxonomy" id="2782350"/>
    <lineage>
        <taxon>Bacteria</taxon>
        <taxon>Pseudomonadati</taxon>
        <taxon>Bacteroidota</taxon>
        <taxon>Cytophagia</taxon>
        <taxon>Cytophagales</taxon>
        <taxon>Chryseotaleaceae</taxon>
        <taxon>Dawidia</taxon>
    </lineage>
</organism>
<dbReference type="Pfam" id="PF13102">
    <property type="entry name" value="Phage_int_SAM_5"/>
    <property type="match status" value="1"/>
</dbReference>
<evidence type="ECO:0000256" key="2">
    <source>
        <dbReference type="ARBA" id="ARBA00023125"/>
    </source>
</evidence>
<dbReference type="GO" id="GO:0015074">
    <property type="term" value="P:DNA integration"/>
    <property type="evidence" value="ECO:0007669"/>
    <property type="project" value="InterPro"/>
</dbReference>
<evidence type="ECO:0000259" key="5">
    <source>
        <dbReference type="PROSITE" id="PS51898"/>
    </source>
</evidence>
<dbReference type="Gene3D" id="1.10.150.130">
    <property type="match status" value="1"/>
</dbReference>
<evidence type="ECO:0000313" key="6">
    <source>
        <dbReference type="EMBL" id="MBT1712434.1"/>
    </source>
</evidence>
<gene>
    <name evidence="6" type="ORF">KK062_29600</name>
</gene>
<dbReference type="InterPro" id="IPR010998">
    <property type="entry name" value="Integrase_recombinase_N"/>
</dbReference>
<comment type="caution">
    <text evidence="6">The sequence shown here is derived from an EMBL/GenBank/DDBJ whole genome shotgun (WGS) entry which is preliminary data.</text>
</comment>
<comment type="similarity">
    <text evidence="1">Belongs to the 'phage' integrase family.</text>
</comment>
<dbReference type="RefSeq" id="WP_254087997.1">
    <property type="nucleotide sequence ID" value="NZ_JAHESE010000069.1"/>
</dbReference>
<keyword evidence="3" id="KW-0233">DNA recombination</keyword>
<dbReference type="PROSITE" id="PS51898">
    <property type="entry name" value="TYR_RECOMBINASE"/>
    <property type="match status" value="1"/>
</dbReference>
<dbReference type="InterPro" id="IPR011010">
    <property type="entry name" value="DNA_brk_join_enz"/>
</dbReference>
<dbReference type="AlphaFoldDB" id="A0AAP2E500"/>
<reference evidence="6 7" key="1">
    <citation type="submission" date="2021-05" db="EMBL/GenBank/DDBJ databases">
        <title>A Polyphasic approach of four new species of the genus Ohtaekwangia: Ohtaekwangia histidinii sp. nov., Ohtaekwangia cretensis sp. nov., Ohtaekwangia indiensis sp. nov., Ohtaekwangia reichenbachii sp. nov. from diverse environment.</title>
        <authorList>
            <person name="Octaviana S."/>
        </authorList>
    </citation>
    <scope>NUCLEOTIDE SEQUENCE [LARGE SCALE GENOMIC DNA]</scope>
    <source>
        <strain evidence="6 7">PWU5</strain>
    </source>
</reference>
<dbReference type="PANTHER" id="PTHR30349">
    <property type="entry name" value="PHAGE INTEGRASE-RELATED"/>
    <property type="match status" value="1"/>
</dbReference>
<dbReference type="InterPro" id="IPR025269">
    <property type="entry name" value="SAM-like_dom"/>
</dbReference>